<dbReference type="PANTHER" id="PTHR43129:SF1">
    <property type="entry name" value="FOSMIDOMYCIN RESISTANCE PROTEIN"/>
    <property type="match status" value="1"/>
</dbReference>
<feature type="transmembrane region" description="Helical" evidence="1">
    <location>
        <begin position="125"/>
        <end position="147"/>
    </location>
</feature>
<gene>
    <name evidence="2" type="ORF">CCASEI_09320</name>
</gene>
<dbReference type="Proteomes" id="UP000019226">
    <property type="component" value="Chromosome"/>
</dbReference>
<reference evidence="3" key="1">
    <citation type="submission" date="2013-02" db="EMBL/GenBank/DDBJ databases">
        <title>The complete genome sequence of Corynebacterium casei LMG S-19264 (=DSM 44701).</title>
        <authorList>
            <person name="Ruckert C."/>
            <person name="Albersmeier A."/>
            <person name="Kalinowski J."/>
        </authorList>
    </citation>
    <scope>NUCLEOTIDE SEQUENCE [LARGE SCALE GENOMIC DNA]</scope>
    <source>
        <strain evidence="3">LMG S-19264</strain>
    </source>
</reference>
<organism evidence="2 3">
    <name type="scientific">Corynebacterium casei LMG S-19264</name>
    <dbReference type="NCBI Taxonomy" id="1285583"/>
    <lineage>
        <taxon>Bacteria</taxon>
        <taxon>Bacillati</taxon>
        <taxon>Actinomycetota</taxon>
        <taxon>Actinomycetes</taxon>
        <taxon>Mycobacteriales</taxon>
        <taxon>Corynebacteriaceae</taxon>
        <taxon>Corynebacterium</taxon>
    </lineage>
</organism>
<dbReference type="InterPro" id="IPR036259">
    <property type="entry name" value="MFS_trans_sf"/>
</dbReference>
<feature type="transmembrane region" description="Helical" evidence="1">
    <location>
        <begin position="41"/>
        <end position="61"/>
    </location>
</feature>
<dbReference type="SUPFAM" id="SSF103473">
    <property type="entry name" value="MFS general substrate transporter"/>
    <property type="match status" value="1"/>
</dbReference>
<dbReference type="Pfam" id="PF07690">
    <property type="entry name" value="MFS_1"/>
    <property type="match status" value="1"/>
</dbReference>
<feature type="transmembrane region" description="Helical" evidence="1">
    <location>
        <begin position="68"/>
        <end position="87"/>
    </location>
</feature>
<feature type="transmembrane region" description="Helical" evidence="1">
    <location>
        <begin position="7"/>
        <end position="29"/>
    </location>
</feature>
<dbReference type="Gene3D" id="1.20.1250.20">
    <property type="entry name" value="MFS general substrate transporter like domains"/>
    <property type="match status" value="1"/>
</dbReference>
<dbReference type="EMBL" id="CP004350">
    <property type="protein sequence ID" value="AHI20425.1"/>
    <property type="molecule type" value="Genomic_DNA"/>
</dbReference>
<proteinExistence type="predicted"/>
<sequence length="191" mass="20515">MSFGRMSIAIICDSIVFVGIGTFIVLFMHEYRGVPENLANASLFIFYIMGAFGTAVGGHLAKRWQRTAILRWSYLLSIPLLAGMFLIPGPINWIFIVIVALTLYVPFSLQVTLGQDYLPQHMSTASGVTLGLAVTVGGIATPLIGALADMVGLEYALLPLIALPAVAYIALRGLKDPKIFTVTTGPQTKGL</sequence>
<keyword evidence="1" id="KW-0812">Transmembrane</keyword>
<dbReference type="PANTHER" id="PTHR43129">
    <property type="entry name" value="FOSMIDOMYCIN RESISTANCE PROTEIN"/>
    <property type="match status" value="1"/>
</dbReference>
<name>A0ABM5PRK2_9CORY</name>
<dbReference type="InterPro" id="IPR011701">
    <property type="entry name" value="MFS"/>
</dbReference>
<protein>
    <submittedName>
        <fullName evidence="2">Major Facilitator Superfamily protein</fullName>
    </submittedName>
</protein>
<evidence type="ECO:0000256" key="1">
    <source>
        <dbReference type="SAM" id="Phobius"/>
    </source>
</evidence>
<keyword evidence="1" id="KW-0472">Membrane</keyword>
<feature type="transmembrane region" description="Helical" evidence="1">
    <location>
        <begin position="93"/>
        <end position="113"/>
    </location>
</feature>
<keyword evidence="1" id="KW-1133">Transmembrane helix</keyword>
<feature type="transmembrane region" description="Helical" evidence="1">
    <location>
        <begin position="153"/>
        <end position="171"/>
    </location>
</feature>
<accession>A0ABM5PRK2</accession>
<keyword evidence="3" id="KW-1185">Reference proteome</keyword>
<evidence type="ECO:0000313" key="2">
    <source>
        <dbReference type="EMBL" id="AHI20425.1"/>
    </source>
</evidence>
<evidence type="ECO:0000313" key="3">
    <source>
        <dbReference type="Proteomes" id="UP000019226"/>
    </source>
</evidence>